<proteinExistence type="predicted"/>
<comment type="caution">
    <text evidence="2">The sequence shown here is derived from an EMBL/GenBank/DDBJ whole genome shotgun (WGS) entry which is preliminary data.</text>
</comment>
<evidence type="ECO:0000313" key="3">
    <source>
        <dbReference type="Proteomes" id="UP000295097"/>
    </source>
</evidence>
<evidence type="ECO:0000313" key="2">
    <source>
        <dbReference type="EMBL" id="TCT37442.1"/>
    </source>
</evidence>
<feature type="coiled-coil region" evidence="1">
    <location>
        <begin position="71"/>
        <end position="105"/>
    </location>
</feature>
<reference evidence="2 3" key="1">
    <citation type="submission" date="2019-03" db="EMBL/GenBank/DDBJ databases">
        <title>Freshwater and sediment microbial communities from various areas in North America, analyzing microbe dynamics in response to fracking.</title>
        <authorList>
            <person name="Lamendella R."/>
        </authorList>
    </citation>
    <scope>NUCLEOTIDE SEQUENCE [LARGE SCALE GENOMIC DNA]</scope>
    <source>
        <strain evidence="2 3">175.2</strain>
    </source>
</reference>
<gene>
    <name evidence="2" type="ORF">EDC90_101819</name>
</gene>
<dbReference type="EMBL" id="SMAR01000018">
    <property type="protein sequence ID" value="TCT37442.1"/>
    <property type="molecule type" value="Genomic_DNA"/>
</dbReference>
<keyword evidence="3" id="KW-1185">Reference proteome</keyword>
<dbReference type="AlphaFoldDB" id="A0A4R3NQY2"/>
<sequence>MMALLSSLFSKKTAPWLLAALFIAVGGVSARMAIGKVSDLIDDRVVAARDERDAHWKAELAASNLEIIQLEKALSEQVLETDRQIKAAEKAARDQLDELEEANAALPGGDACGLGSDRVRLLPR</sequence>
<accession>A0A4R3NQY2</accession>
<evidence type="ECO:0000256" key="1">
    <source>
        <dbReference type="SAM" id="Coils"/>
    </source>
</evidence>
<protein>
    <submittedName>
        <fullName evidence="2">Uncharacterized protein</fullName>
    </submittedName>
</protein>
<name>A0A4R3NQY2_9HYPH</name>
<organism evidence="2 3">
    <name type="scientific">Martelella mediterranea</name>
    <dbReference type="NCBI Taxonomy" id="293089"/>
    <lineage>
        <taxon>Bacteria</taxon>
        <taxon>Pseudomonadati</taxon>
        <taxon>Pseudomonadota</taxon>
        <taxon>Alphaproteobacteria</taxon>
        <taxon>Hyphomicrobiales</taxon>
        <taxon>Aurantimonadaceae</taxon>
        <taxon>Martelella</taxon>
    </lineage>
</organism>
<keyword evidence="1" id="KW-0175">Coiled coil</keyword>
<dbReference type="Proteomes" id="UP000295097">
    <property type="component" value="Unassembled WGS sequence"/>
</dbReference>